<proteinExistence type="predicted"/>
<feature type="non-terminal residue" evidence="1">
    <location>
        <position position="142"/>
    </location>
</feature>
<dbReference type="AlphaFoldDB" id="X1PY23"/>
<reference evidence="1" key="1">
    <citation type="journal article" date="2014" name="Front. Microbiol.">
        <title>High frequency of phylogenetically diverse reductive dehalogenase-homologous genes in deep subseafloor sedimentary metagenomes.</title>
        <authorList>
            <person name="Kawai M."/>
            <person name="Futagami T."/>
            <person name="Toyoda A."/>
            <person name="Takaki Y."/>
            <person name="Nishi S."/>
            <person name="Hori S."/>
            <person name="Arai W."/>
            <person name="Tsubouchi T."/>
            <person name="Morono Y."/>
            <person name="Uchiyama I."/>
            <person name="Ito T."/>
            <person name="Fujiyama A."/>
            <person name="Inagaki F."/>
            <person name="Takami H."/>
        </authorList>
    </citation>
    <scope>NUCLEOTIDE SEQUENCE</scope>
    <source>
        <strain evidence="1">Expedition CK06-06</strain>
    </source>
</reference>
<dbReference type="EMBL" id="BARV01025991">
    <property type="protein sequence ID" value="GAI35849.1"/>
    <property type="molecule type" value="Genomic_DNA"/>
</dbReference>
<gene>
    <name evidence="1" type="ORF">S06H3_42081</name>
</gene>
<comment type="caution">
    <text evidence="1">The sequence shown here is derived from an EMBL/GenBank/DDBJ whole genome shotgun (WGS) entry which is preliminary data.</text>
</comment>
<sequence>MTKKEFVDKWAYKISYIAIDIHFLYWYASYHENDSFIPEMTADFLSTNPFEGVSLRRAIRLKTSFKEKPNNTSDKAQRQEAFVKTFWEDPDTKLLKIVSGIYGQECLKFERLSKIVALRDRPIGYQHRVITMAIQQWETYVE</sequence>
<protein>
    <submittedName>
        <fullName evidence="1">Uncharacterized protein</fullName>
    </submittedName>
</protein>
<accession>X1PY23</accession>
<name>X1PY23_9ZZZZ</name>
<evidence type="ECO:0000313" key="1">
    <source>
        <dbReference type="EMBL" id="GAI35849.1"/>
    </source>
</evidence>
<organism evidence="1">
    <name type="scientific">marine sediment metagenome</name>
    <dbReference type="NCBI Taxonomy" id="412755"/>
    <lineage>
        <taxon>unclassified sequences</taxon>
        <taxon>metagenomes</taxon>
        <taxon>ecological metagenomes</taxon>
    </lineage>
</organism>